<comment type="caution">
    <text evidence="2">The sequence shown here is derived from an EMBL/GenBank/DDBJ whole genome shotgun (WGS) entry which is preliminary data.</text>
</comment>
<keyword evidence="3" id="KW-1185">Reference proteome</keyword>
<dbReference type="Proteomes" id="UP000812277">
    <property type="component" value="Unassembled WGS sequence"/>
</dbReference>
<dbReference type="PANTHER" id="PTHR46656:SF3">
    <property type="entry name" value="PUTATIVE-RELATED"/>
    <property type="match status" value="1"/>
</dbReference>
<dbReference type="Gene3D" id="3.40.50.2000">
    <property type="entry name" value="Glycogen Phosphorylase B"/>
    <property type="match status" value="1"/>
</dbReference>
<accession>A0ABS7D372</accession>
<proteinExistence type="predicted"/>
<reference evidence="2 3" key="1">
    <citation type="submission" date="2021-07" db="EMBL/GenBank/DDBJ databases">
        <title>Paenibacillus radiodurans sp. nov., isolated from the southeastern edge of Tengger Desert.</title>
        <authorList>
            <person name="Zhang G."/>
        </authorList>
    </citation>
    <scope>NUCLEOTIDE SEQUENCE [LARGE SCALE GENOMIC DNA]</scope>
    <source>
        <strain evidence="2 3">DT7-4</strain>
    </source>
</reference>
<name>A0ABS7D372_9BACL</name>
<gene>
    <name evidence="2" type="ORF">K0T92_06425</name>
</gene>
<dbReference type="PANTHER" id="PTHR46656">
    <property type="entry name" value="PUTATIVE-RELATED"/>
    <property type="match status" value="1"/>
</dbReference>
<dbReference type="CDD" id="cd03801">
    <property type="entry name" value="GT4_PimA-like"/>
    <property type="match status" value="1"/>
</dbReference>
<evidence type="ECO:0000313" key="2">
    <source>
        <dbReference type="EMBL" id="MBW7474374.1"/>
    </source>
</evidence>
<sequence>MLRGRLRRSGQRSMLKGRQGGSGRWRRRMAGSRSREQRLNNAAVNIQTAPIINMALEPGIQLIGFNKAESGLGEACRLTAAALHTAAVPFHILSCDAWTLARPSDLAWAACETPGALHRANLLHFNPDMAPHICGSLGAETFAERLNIGYWHWELPSVPESWAAHFNLLHEVWTPSPFVRDVIAAKSPIPVLSMPPGIPESSGFQPGRAYFGLPQQPLLFLTMFDALSFTERKNPHAALAAFIAAFGRSPENAALIIKVSNSYASGEPMERLRAQIAGCRNVHLLDMSLSRIEIHALIDACDIYVSLHRAEGFGLTMAEAMAMGKPVIGTNWSGNTAFMDAINSCPIQYQLVPVGQQIGPYEAHQLWAEPDIEHAAYWMRTLLSDTGLRLRMGAAGRHTIASQFSPAAAGARMRERLHQLGAL</sequence>
<evidence type="ECO:0000313" key="3">
    <source>
        <dbReference type="Proteomes" id="UP000812277"/>
    </source>
</evidence>
<organism evidence="2 3">
    <name type="scientific">Paenibacillus oenotherae</name>
    <dbReference type="NCBI Taxonomy" id="1435645"/>
    <lineage>
        <taxon>Bacteria</taxon>
        <taxon>Bacillati</taxon>
        <taxon>Bacillota</taxon>
        <taxon>Bacilli</taxon>
        <taxon>Bacillales</taxon>
        <taxon>Paenibacillaceae</taxon>
        <taxon>Paenibacillus</taxon>
    </lineage>
</organism>
<dbReference type="EMBL" id="JAHZIJ010000003">
    <property type="protein sequence ID" value="MBW7474374.1"/>
    <property type="molecule type" value="Genomic_DNA"/>
</dbReference>
<protein>
    <submittedName>
        <fullName evidence="2">Glycosyltransferase family 4 protein</fullName>
    </submittedName>
</protein>
<feature type="region of interest" description="Disordered" evidence="1">
    <location>
        <begin position="1"/>
        <end position="36"/>
    </location>
</feature>
<feature type="compositionally biased region" description="Basic residues" evidence="1">
    <location>
        <begin position="1"/>
        <end position="10"/>
    </location>
</feature>
<dbReference type="SUPFAM" id="SSF53756">
    <property type="entry name" value="UDP-Glycosyltransferase/glycogen phosphorylase"/>
    <property type="match status" value="1"/>
</dbReference>
<dbReference type="Pfam" id="PF13692">
    <property type="entry name" value="Glyco_trans_1_4"/>
    <property type="match status" value="1"/>
</dbReference>
<evidence type="ECO:0000256" key="1">
    <source>
        <dbReference type="SAM" id="MobiDB-lite"/>
    </source>
</evidence>